<dbReference type="EMBL" id="CM001167">
    <property type="protein sequence ID" value="EGJ71276.1"/>
    <property type="molecule type" value="Genomic_DNA"/>
</dbReference>
<name>F3ZTP5_9BACE</name>
<protein>
    <recommendedName>
        <fullName evidence="3">Metal dependent hydrolase</fullName>
    </recommendedName>
</protein>
<dbReference type="Proteomes" id="UP000018439">
    <property type="component" value="Chromosome"/>
</dbReference>
<accession>F3ZTP5</accession>
<proteinExistence type="predicted"/>
<sequence length="243" mass="28381">MKLHYIFHSGFAIETDDTVVIIDYFQDSSDQKINTGIVNDKLLQSGKKIYVLSTHAHPDHFNPFILEWRNKNPKIQYVFSKDILDHRLCKKTDAEFIDKGDSYEDDTLSIEAFGSTDQGISMLIHINKSLIFHAGDLNNWHWKGDASEEESLEAEQFYLAELTEIYRKYKVMDLVIFPVDPRMQKDYYLGAEQFIEKISTKYFTPMHFDYEYKEASAFKAIAKKNGAKFLEIKEKGQTFELDL</sequence>
<dbReference type="SUPFAM" id="SSF56281">
    <property type="entry name" value="Metallo-hydrolase/oxidoreductase"/>
    <property type="match status" value="1"/>
</dbReference>
<dbReference type="Gene3D" id="3.60.15.10">
    <property type="entry name" value="Ribonuclease Z/Hydroxyacylglutathione hydrolase-like"/>
    <property type="match status" value="1"/>
</dbReference>
<reference evidence="1 2" key="1">
    <citation type="journal article" date="2011" name="Stand. Genomic Sci.">
        <title>Non-contiguous finished genome sequence of Bacteroides coprosuis type strain (PC139).</title>
        <authorList>
            <person name="Land M."/>
            <person name="Held B."/>
            <person name="Gronow S."/>
            <person name="Abt B."/>
            <person name="Lucas S."/>
            <person name="Del Rio T.G."/>
            <person name="Nolan M."/>
            <person name="Tice H."/>
            <person name="Cheng J.F."/>
            <person name="Pitluck S."/>
            <person name="Liolios K."/>
            <person name="Pagani I."/>
            <person name="Ivanova N."/>
            <person name="Mavromatis K."/>
            <person name="Mikhailova N."/>
            <person name="Pati A."/>
            <person name="Tapia R."/>
            <person name="Han C."/>
            <person name="Goodwin L."/>
            <person name="Chen A."/>
            <person name="Palaniappan K."/>
            <person name="Hauser L."/>
            <person name="Brambilla E.M."/>
            <person name="Rohde M."/>
            <person name="Goker M."/>
            <person name="Detter J.C."/>
            <person name="Woyke T."/>
            <person name="Bristow J."/>
            <person name="Eisen J.A."/>
            <person name="Markowitz V."/>
            <person name="Hugenholtz P."/>
            <person name="Kyrpides N.C."/>
            <person name="Klenk H.P."/>
            <person name="Lapidus A."/>
        </authorList>
    </citation>
    <scope>NUCLEOTIDE SEQUENCE</scope>
    <source>
        <strain evidence="1 2">DSM 18011</strain>
    </source>
</reference>
<dbReference type="InterPro" id="IPR036866">
    <property type="entry name" value="RibonucZ/Hydroxyglut_hydro"/>
</dbReference>
<gene>
    <name evidence="1" type="ORF">Bcop_1069</name>
</gene>
<evidence type="ECO:0008006" key="3">
    <source>
        <dbReference type="Google" id="ProtNLM"/>
    </source>
</evidence>
<dbReference type="PANTHER" id="PTHR42967:SF1">
    <property type="entry name" value="MBL FOLD METALLO-HYDROLASE"/>
    <property type="match status" value="1"/>
</dbReference>
<keyword evidence="2" id="KW-1185">Reference proteome</keyword>
<dbReference type="Pfam" id="PF13483">
    <property type="entry name" value="Lactamase_B_3"/>
    <property type="match status" value="1"/>
</dbReference>
<organism evidence="1 2">
    <name type="scientific">Bacteroides coprosuis DSM 18011</name>
    <dbReference type="NCBI Taxonomy" id="679937"/>
    <lineage>
        <taxon>Bacteria</taxon>
        <taxon>Pseudomonadati</taxon>
        <taxon>Bacteroidota</taxon>
        <taxon>Bacteroidia</taxon>
        <taxon>Bacteroidales</taxon>
        <taxon>Bacteroidaceae</taxon>
        <taxon>Bacteroides</taxon>
    </lineage>
</organism>
<evidence type="ECO:0000313" key="1">
    <source>
        <dbReference type="EMBL" id="EGJ71276.1"/>
    </source>
</evidence>
<dbReference type="AlphaFoldDB" id="F3ZTP5"/>
<dbReference type="OrthoDB" id="36975at2"/>
<dbReference type="HOGENOM" id="CLU_061731_0_0_10"/>
<dbReference type="STRING" id="679937.Bcop_1069"/>
<dbReference type="PANTHER" id="PTHR42967">
    <property type="entry name" value="METAL DEPENDENT HYDROLASE"/>
    <property type="match status" value="1"/>
</dbReference>
<dbReference type="eggNOG" id="COG2220">
    <property type="taxonomic scope" value="Bacteria"/>
</dbReference>
<evidence type="ECO:0000313" key="2">
    <source>
        <dbReference type="Proteomes" id="UP000018439"/>
    </source>
</evidence>